<organism evidence="1 2">
    <name type="scientific">Choristoneura fumiferana</name>
    <name type="common">Spruce budworm moth</name>
    <name type="synonym">Archips fumiferana</name>
    <dbReference type="NCBI Taxonomy" id="7141"/>
    <lineage>
        <taxon>Eukaryota</taxon>
        <taxon>Metazoa</taxon>
        <taxon>Ecdysozoa</taxon>
        <taxon>Arthropoda</taxon>
        <taxon>Hexapoda</taxon>
        <taxon>Insecta</taxon>
        <taxon>Pterygota</taxon>
        <taxon>Neoptera</taxon>
        <taxon>Endopterygota</taxon>
        <taxon>Lepidoptera</taxon>
        <taxon>Glossata</taxon>
        <taxon>Ditrysia</taxon>
        <taxon>Tortricoidea</taxon>
        <taxon>Tortricidae</taxon>
        <taxon>Tortricinae</taxon>
        <taxon>Choristoneura</taxon>
    </lineage>
</organism>
<comment type="caution">
    <text evidence="1">The sequence shown here is derived from an EMBL/GenBank/DDBJ whole genome shotgun (WGS) entry which is preliminary data.</text>
</comment>
<evidence type="ECO:0000313" key="2">
    <source>
        <dbReference type="Proteomes" id="UP001064048"/>
    </source>
</evidence>
<sequence>MVCCCSVRALHTHAMHMLRIAKSAISGESRTQPAHSVLNPLHECDDIFPLFQVRAGMWPSKTLNRLRSDGNRNINQLYRSSSFNSSGCGSGGEPADDMYSDVSLEEDVQGLNYKLNGNGPVMSVARGMIDGVRKRYIGDPESEAETWEDHQLDGRMISVRHHQPGPDSPHLGQHGNPWKRHMSSSGHIYARRREIN</sequence>
<protein>
    <submittedName>
        <fullName evidence="1">Uncharacterized protein</fullName>
    </submittedName>
</protein>
<name>A0ACC0JPK5_CHOFU</name>
<gene>
    <name evidence="1" type="ORF">MSG28_005055</name>
</gene>
<dbReference type="EMBL" id="CM046108">
    <property type="protein sequence ID" value="KAI8426096.1"/>
    <property type="molecule type" value="Genomic_DNA"/>
</dbReference>
<dbReference type="Proteomes" id="UP001064048">
    <property type="component" value="Chromosome 8"/>
</dbReference>
<evidence type="ECO:0000313" key="1">
    <source>
        <dbReference type="EMBL" id="KAI8426096.1"/>
    </source>
</evidence>
<accession>A0ACC0JPK5</accession>
<proteinExistence type="predicted"/>
<keyword evidence="2" id="KW-1185">Reference proteome</keyword>
<reference evidence="1 2" key="1">
    <citation type="journal article" date="2022" name="Genome Biol. Evol.">
        <title>The Spruce Budworm Genome: Reconstructing the Evolutionary History of Antifreeze Proteins.</title>
        <authorList>
            <person name="Beliveau C."/>
            <person name="Gagne P."/>
            <person name="Picq S."/>
            <person name="Vernygora O."/>
            <person name="Keeling C.I."/>
            <person name="Pinkney K."/>
            <person name="Doucet D."/>
            <person name="Wen F."/>
            <person name="Johnston J.S."/>
            <person name="Maaroufi H."/>
            <person name="Boyle B."/>
            <person name="Laroche J."/>
            <person name="Dewar K."/>
            <person name="Juretic N."/>
            <person name="Blackburn G."/>
            <person name="Nisole A."/>
            <person name="Brunet B."/>
            <person name="Brandao M."/>
            <person name="Lumley L."/>
            <person name="Duan J."/>
            <person name="Quan G."/>
            <person name="Lucarotti C.J."/>
            <person name="Roe A.D."/>
            <person name="Sperling F.A.H."/>
            <person name="Levesque R.C."/>
            <person name="Cusson M."/>
        </authorList>
    </citation>
    <scope>NUCLEOTIDE SEQUENCE [LARGE SCALE GENOMIC DNA]</scope>
    <source>
        <strain evidence="1">Glfc:IPQL:Cfum</strain>
    </source>
</reference>